<evidence type="ECO:0000256" key="3">
    <source>
        <dbReference type="ARBA" id="ARBA00004687"/>
    </source>
</evidence>
<evidence type="ECO:0000256" key="7">
    <source>
        <dbReference type="ARBA" id="ARBA00022989"/>
    </source>
</evidence>
<dbReference type="UniPathway" id="UPA00196"/>
<sequence length="508" mass="55551">MRSNNYRALKQKFVADLNGGSLGEINAVTFALTTAIIAWSALQAKQRFFTPYTPSAFVADWLINCGAVLFAITVYSKNPLLLNGLVLLPAFVALLSPTSPSPSSGSKRPKPASVKSVDTKGQDAVQELLPVKPFVTMYRGSMMVITCAAILAVDFKIFPRRFAKVENWGTSLMDLGVGSFVFSSGVVSARSVLKSQGKPASLFNRLKVAFRHSFTLLVLGVIRLISVKGVKYAEHVSEYGVHWNFFFTLGLLPPFVALFQSAFALIPSYPVLALLVGATYETLLHFTSLTAYIIGAPRENLISMNREGICSFVGYLAIFLAGQGAGMIVLPRETALLEHKSAEKGIISRIFASRHTPIGKLVICTISYLSLFLLTTTYEGLNLRVSRRIANLPYVLWIAAYNSGHLILLMLSEKFFFPNVYSSTPITEASLADERNKTKHATSRVLHAFNRNGLAIFLLANLLTGAVNLSFRTIEMDTVRSMAILVSYMALLGGIAVGLDLRNINVKI</sequence>
<evidence type="ECO:0000256" key="2">
    <source>
        <dbReference type="ARBA" id="ARBA00004477"/>
    </source>
</evidence>
<dbReference type="GO" id="GO:0032216">
    <property type="term" value="F:glucosaminyl-phosphatidylinositol O-acyltransferase activity"/>
    <property type="evidence" value="ECO:0007669"/>
    <property type="project" value="TreeGrafter"/>
</dbReference>
<feature type="transmembrane region" description="Helical" evidence="9">
    <location>
        <begin position="453"/>
        <end position="471"/>
    </location>
</feature>
<dbReference type="EC" id="2.3.-.-" evidence="9"/>
<evidence type="ECO:0000256" key="4">
    <source>
        <dbReference type="ARBA" id="ARBA00007559"/>
    </source>
</evidence>
<dbReference type="EMBL" id="MU004236">
    <property type="protein sequence ID" value="KAF2668523.1"/>
    <property type="molecule type" value="Genomic_DNA"/>
</dbReference>
<feature type="transmembrane region" description="Helical" evidence="9">
    <location>
        <begin position="390"/>
        <end position="411"/>
    </location>
</feature>
<evidence type="ECO:0000256" key="1">
    <source>
        <dbReference type="ARBA" id="ARBA00002531"/>
    </source>
</evidence>
<dbReference type="PIRSF" id="PIRSF017321">
    <property type="entry name" value="GWT1"/>
    <property type="match status" value="1"/>
</dbReference>
<dbReference type="Proteomes" id="UP000799302">
    <property type="component" value="Unassembled WGS sequence"/>
</dbReference>
<comment type="function">
    <text evidence="1">Probable acetyltransferase, which acetylates the inositol ring of phosphatidylinositol during biosynthesis of GPI-anchor.</text>
</comment>
<evidence type="ECO:0000313" key="11">
    <source>
        <dbReference type="EMBL" id="KAF2668523.1"/>
    </source>
</evidence>
<feature type="transmembrane region" description="Helical" evidence="9">
    <location>
        <begin position="21"/>
        <end position="42"/>
    </location>
</feature>
<gene>
    <name evidence="11" type="ORF">BT63DRAFT_374163</name>
</gene>
<dbReference type="GO" id="GO:0006506">
    <property type="term" value="P:GPI anchor biosynthetic process"/>
    <property type="evidence" value="ECO:0007669"/>
    <property type="project" value="UniProtKB-UniPathway"/>
</dbReference>
<feature type="transmembrane region" description="Helical" evidence="9">
    <location>
        <begin position="308"/>
        <end position="330"/>
    </location>
</feature>
<accession>A0A6A6UB26</accession>
<comment type="subcellular location">
    <subcellularLocation>
        <location evidence="2 9">Endoplasmic reticulum membrane</location>
        <topology evidence="2 9">Multi-pass membrane protein</topology>
    </subcellularLocation>
</comment>
<feature type="transmembrane region" description="Helical" evidence="9">
    <location>
        <begin position="245"/>
        <end position="266"/>
    </location>
</feature>
<comment type="function">
    <text evidence="9">A acetyltransferase, which acetylates the inositol ring of phosphatidylinositol during biosynthesis of GPI-anchor.</text>
</comment>
<dbReference type="PANTHER" id="PTHR20661">
    <property type="entry name" value="PHOSPHATIDYLINOSITOL-GLYCAN BIOSYNTHESIS CLASS W PROTEIN"/>
    <property type="match status" value="1"/>
</dbReference>
<evidence type="ECO:0000256" key="5">
    <source>
        <dbReference type="ARBA" id="ARBA00022502"/>
    </source>
</evidence>
<feature type="transmembrane region" description="Helical" evidence="9">
    <location>
        <begin position="209"/>
        <end position="225"/>
    </location>
</feature>
<keyword evidence="5 9" id="KW-0337">GPI-anchor biosynthesis</keyword>
<keyword evidence="8 9" id="KW-0472">Membrane</keyword>
<evidence type="ECO:0000313" key="12">
    <source>
        <dbReference type="Proteomes" id="UP000799302"/>
    </source>
</evidence>
<keyword evidence="6 9" id="KW-0812">Transmembrane</keyword>
<keyword evidence="7 9" id="KW-1133">Transmembrane helix</keyword>
<dbReference type="GO" id="GO:0072659">
    <property type="term" value="P:protein localization to plasma membrane"/>
    <property type="evidence" value="ECO:0007669"/>
    <property type="project" value="TreeGrafter"/>
</dbReference>
<feature type="transmembrane region" description="Helical" evidence="9">
    <location>
        <begin position="80"/>
        <end position="99"/>
    </location>
</feature>
<keyword evidence="9" id="KW-0808">Transferase</keyword>
<evidence type="ECO:0000256" key="6">
    <source>
        <dbReference type="ARBA" id="ARBA00022692"/>
    </source>
</evidence>
<evidence type="ECO:0000256" key="9">
    <source>
        <dbReference type="RuleBase" id="RU280819"/>
    </source>
</evidence>
<organism evidence="11 12">
    <name type="scientific">Microthyrium microscopicum</name>
    <dbReference type="NCBI Taxonomy" id="703497"/>
    <lineage>
        <taxon>Eukaryota</taxon>
        <taxon>Fungi</taxon>
        <taxon>Dikarya</taxon>
        <taxon>Ascomycota</taxon>
        <taxon>Pezizomycotina</taxon>
        <taxon>Dothideomycetes</taxon>
        <taxon>Dothideomycetes incertae sedis</taxon>
        <taxon>Microthyriales</taxon>
        <taxon>Microthyriaceae</taxon>
        <taxon>Microthyrium</taxon>
    </lineage>
</organism>
<keyword evidence="9" id="KW-0256">Endoplasmic reticulum</keyword>
<evidence type="ECO:0000256" key="10">
    <source>
        <dbReference type="SAM" id="MobiDB-lite"/>
    </source>
</evidence>
<feature type="transmembrane region" description="Helical" evidence="9">
    <location>
        <begin position="272"/>
        <end position="296"/>
    </location>
</feature>
<feature type="transmembrane region" description="Helical" evidence="9">
    <location>
        <begin position="483"/>
        <end position="501"/>
    </location>
</feature>
<proteinExistence type="inferred from homology"/>
<dbReference type="GO" id="GO:0005789">
    <property type="term" value="C:endoplasmic reticulum membrane"/>
    <property type="evidence" value="ECO:0007669"/>
    <property type="project" value="UniProtKB-SubCell"/>
</dbReference>
<feature type="transmembrane region" description="Helical" evidence="9">
    <location>
        <begin position="358"/>
        <end position="378"/>
    </location>
</feature>
<feature type="region of interest" description="Disordered" evidence="10">
    <location>
        <begin position="98"/>
        <end position="119"/>
    </location>
</feature>
<feature type="transmembrane region" description="Helical" evidence="9">
    <location>
        <begin position="54"/>
        <end position="73"/>
    </location>
</feature>
<protein>
    <recommendedName>
        <fullName evidence="9">GPI-anchored wall transfer protein</fullName>
        <ecNumber evidence="9">2.3.-.-</ecNumber>
    </recommendedName>
</protein>
<keyword evidence="9" id="KW-0012">Acyltransferase</keyword>
<comment type="similarity">
    <text evidence="4 9">Belongs to the PIGW family.</text>
</comment>
<dbReference type="Pfam" id="PF06423">
    <property type="entry name" value="GWT1"/>
    <property type="match status" value="1"/>
</dbReference>
<feature type="transmembrane region" description="Helical" evidence="9">
    <location>
        <begin position="170"/>
        <end position="189"/>
    </location>
</feature>
<dbReference type="OrthoDB" id="15270at2759"/>
<dbReference type="PANTHER" id="PTHR20661:SF0">
    <property type="entry name" value="PHOSPHATIDYLINOSITOL-GLYCAN BIOSYNTHESIS CLASS W PROTEIN"/>
    <property type="match status" value="1"/>
</dbReference>
<keyword evidence="12" id="KW-1185">Reference proteome</keyword>
<dbReference type="InterPro" id="IPR009447">
    <property type="entry name" value="PIGW/GWT1"/>
</dbReference>
<name>A0A6A6UB26_9PEZI</name>
<dbReference type="AlphaFoldDB" id="A0A6A6UB26"/>
<evidence type="ECO:0000256" key="8">
    <source>
        <dbReference type="ARBA" id="ARBA00023136"/>
    </source>
</evidence>
<reference evidence="11" key="1">
    <citation type="journal article" date="2020" name="Stud. Mycol.">
        <title>101 Dothideomycetes genomes: a test case for predicting lifestyles and emergence of pathogens.</title>
        <authorList>
            <person name="Haridas S."/>
            <person name="Albert R."/>
            <person name="Binder M."/>
            <person name="Bloem J."/>
            <person name="Labutti K."/>
            <person name="Salamov A."/>
            <person name="Andreopoulos B."/>
            <person name="Baker S."/>
            <person name="Barry K."/>
            <person name="Bills G."/>
            <person name="Bluhm B."/>
            <person name="Cannon C."/>
            <person name="Castanera R."/>
            <person name="Culley D."/>
            <person name="Daum C."/>
            <person name="Ezra D."/>
            <person name="Gonzalez J."/>
            <person name="Henrissat B."/>
            <person name="Kuo A."/>
            <person name="Liang C."/>
            <person name="Lipzen A."/>
            <person name="Lutzoni F."/>
            <person name="Magnuson J."/>
            <person name="Mondo S."/>
            <person name="Nolan M."/>
            <person name="Ohm R."/>
            <person name="Pangilinan J."/>
            <person name="Park H.-J."/>
            <person name="Ramirez L."/>
            <person name="Alfaro M."/>
            <person name="Sun H."/>
            <person name="Tritt A."/>
            <person name="Yoshinaga Y."/>
            <person name="Zwiers L.-H."/>
            <person name="Turgeon B."/>
            <person name="Goodwin S."/>
            <person name="Spatafora J."/>
            <person name="Crous P."/>
            <person name="Grigoriev I."/>
        </authorList>
    </citation>
    <scope>NUCLEOTIDE SEQUENCE</scope>
    <source>
        <strain evidence="11">CBS 115976</strain>
    </source>
</reference>
<feature type="transmembrane region" description="Helical" evidence="9">
    <location>
        <begin position="137"/>
        <end position="158"/>
    </location>
</feature>
<comment type="pathway">
    <text evidence="3 9">Glycolipid biosynthesis; glycosylphosphatidylinositol-anchor biosynthesis.</text>
</comment>